<evidence type="ECO:0000313" key="1">
    <source>
        <dbReference type="EMBL" id="UJG43729.1"/>
    </source>
</evidence>
<dbReference type="Proteomes" id="UP001200513">
    <property type="component" value="Chromosome"/>
</dbReference>
<dbReference type="EMBL" id="CP084167">
    <property type="protein sequence ID" value="UJG43729.1"/>
    <property type="molecule type" value="Genomic_DNA"/>
</dbReference>
<protein>
    <submittedName>
        <fullName evidence="1">Uncharacterized protein</fullName>
    </submittedName>
</protein>
<dbReference type="AlphaFoldDB" id="A0A9Y1BSV1"/>
<reference evidence="1" key="1">
    <citation type="journal article" date="2022" name="Nat. Microbiol.">
        <title>Unique mobile elements and scalable gene flow at the prokaryote-eukaryote boundary revealed by circularized Asgard archaea genomes.</title>
        <authorList>
            <person name="Wu F."/>
            <person name="Speth D.R."/>
            <person name="Philosof A."/>
            <person name="Cremiere A."/>
            <person name="Narayanan A."/>
            <person name="Barco R.A."/>
            <person name="Connon S.A."/>
            <person name="Amend J.P."/>
            <person name="Antoshechkin I.A."/>
            <person name="Orphan V.J."/>
        </authorList>
    </citation>
    <scope>NUCLEOTIDE SEQUENCE</scope>
    <source>
        <strain evidence="1">PR6</strain>
    </source>
</reference>
<organism evidence="1">
    <name type="scientific">Candidatus Heimdallarchaeum endolithica</name>
    <dbReference type="NCBI Taxonomy" id="2876572"/>
    <lineage>
        <taxon>Archaea</taxon>
        <taxon>Promethearchaeati</taxon>
        <taxon>Candidatus Heimdallarchaeota</taxon>
        <taxon>Candidatus Heimdallarchaeia (ex Rinke et al. 2021) (nom. nud.)</taxon>
        <taxon>Candidatus Heimdallarchaeales</taxon>
        <taxon>Candidatus Heimdallarchaeaceae</taxon>
        <taxon>Candidatus Heimdallarchaeum</taxon>
    </lineage>
</organism>
<gene>
    <name evidence="1" type="ORF">K9W46_00765</name>
</gene>
<sequence>MITTVRNSLLLFLVIFPTVVMINNNENKMFFNLQNDENSKNEIYSLNNIIGDIVDISNKKDNGNSLKNDTGSSVKDRILLSSLL</sequence>
<proteinExistence type="predicted"/>
<accession>A0A9Y1BSV1</accession>
<name>A0A9Y1BSV1_9ARCH</name>